<evidence type="ECO:0000256" key="5">
    <source>
        <dbReference type="SAM" id="MobiDB-lite"/>
    </source>
</evidence>
<dbReference type="SUPFAM" id="SSF88946">
    <property type="entry name" value="Sigma2 domain of RNA polymerase sigma factors"/>
    <property type="match status" value="1"/>
</dbReference>
<dbReference type="NCBIfam" id="TIGR02937">
    <property type="entry name" value="sigma70-ECF"/>
    <property type="match status" value="1"/>
</dbReference>
<dbReference type="SUPFAM" id="SSF88659">
    <property type="entry name" value="Sigma3 and sigma4 domains of RNA polymerase sigma factors"/>
    <property type="match status" value="1"/>
</dbReference>
<evidence type="ECO:0000256" key="1">
    <source>
        <dbReference type="ARBA" id="ARBA00010641"/>
    </source>
</evidence>
<dbReference type="InterPro" id="IPR013324">
    <property type="entry name" value="RNA_pol_sigma_r3/r4-like"/>
</dbReference>
<dbReference type="InterPro" id="IPR036388">
    <property type="entry name" value="WH-like_DNA-bd_sf"/>
</dbReference>
<evidence type="ECO:0000256" key="2">
    <source>
        <dbReference type="ARBA" id="ARBA00023015"/>
    </source>
</evidence>
<evidence type="ECO:0000313" key="9">
    <source>
        <dbReference type="Proteomes" id="UP000215459"/>
    </source>
</evidence>
<dbReference type="InterPro" id="IPR013325">
    <property type="entry name" value="RNA_pol_sigma_r2"/>
</dbReference>
<keyword evidence="4" id="KW-0804">Transcription</keyword>
<sequence>MGSIQKREVPMSGEETSKKSMTDEFLERLQQHRRYLYHIAYRLTGNTEDAKDLMQETIWQAHRKSNRYVYEKSLKAWLRTMMTNRFRDQKRKKSLKLVALEDAFIQSEPPHSTDMLSVEEQVEQRLMLEQVKEEIQDLPDIYRRVVVLRHFHGYSYTEISEALEIPEGTVKTQLFRARKMLKERLSKK</sequence>
<evidence type="ECO:0008006" key="10">
    <source>
        <dbReference type="Google" id="ProtNLM"/>
    </source>
</evidence>
<dbReference type="AlphaFoldDB" id="A0A235B9R4"/>
<evidence type="ECO:0000256" key="4">
    <source>
        <dbReference type="ARBA" id="ARBA00023163"/>
    </source>
</evidence>
<feature type="domain" description="RNA polymerase sigma factor 70 region 4 type 2" evidence="7">
    <location>
        <begin position="129"/>
        <end position="181"/>
    </location>
</feature>
<dbReference type="Gene3D" id="1.10.10.10">
    <property type="entry name" value="Winged helix-like DNA-binding domain superfamily/Winged helix DNA-binding domain"/>
    <property type="match status" value="1"/>
</dbReference>
<reference evidence="8 9" key="1">
    <citation type="submission" date="2017-07" db="EMBL/GenBank/DDBJ databases">
        <title>The genome sequence of Paludifilum halophilum highlights mechanisms for microbial adaptation to high salt environemnts.</title>
        <authorList>
            <person name="Belbahri L."/>
        </authorList>
    </citation>
    <scope>NUCLEOTIDE SEQUENCE [LARGE SCALE GENOMIC DNA]</scope>
    <source>
        <strain evidence="8 9">DSM 102817</strain>
    </source>
</reference>
<evidence type="ECO:0000256" key="3">
    <source>
        <dbReference type="ARBA" id="ARBA00023082"/>
    </source>
</evidence>
<dbReference type="InterPro" id="IPR014284">
    <property type="entry name" value="RNA_pol_sigma-70_dom"/>
</dbReference>
<accession>A0A235B9R4</accession>
<name>A0A235B9R4_9BACL</name>
<comment type="caution">
    <text evidence="8">The sequence shown here is derived from an EMBL/GenBank/DDBJ whole genome shotgun (WGS) entry which is preliminary data.</text>
</comment>
<dbReference type="Proteomes" id="UP000215459">
    <property type="component" value="Unassembled WGS sequence"/>
</dbReference>
<feature type="domain" description="RNA polymerase sigma-70 region 2" evidence="6">
    <location>
        <begin position="30"/>
        <end position="94"/>
    </location>
</feature>
<dbReference type="EMBL" id="NOWF01000002">
    <property type="protein sequence ID" value="OYD09006.1"/>
    <property type="molecule type" value="Genomic_DNA"/>
</dbReference>
<keyword evidence="2" id="KW-0805">Transcription regulation</keyword>
<keyword evidence="9" id="KW-1185">Reference proteome</keyword>
<gene>
    <name evidence="8" type="ORF">CHM34_04320</name>
</gene>
<dbReference type="PANTHER" id="PTHR43133:SF51">
    <property type="entry name" value="RNA POLYMERASE SIGMA FACTOR"/>
    <property type="match status" value="1"/>
</dbReference>
<proteinExistence type="inferred from homology"/>
<dbReference type="InterPro" id="IPR013249">
    <property type="entry name" value="RNA_pol_sigma70_r4_t2"/>
</dbReference>
<keyword evidence="3" id="KW-0731">Sigma factor</keyword>
<evidence type="ECO:0000259" key="6">
    <source>
        <dbReference type="Pfam" id="PF04542"/>
    </source>
</evidence>
<dbReference type="PANTHER" id="PTHR43133">
    <property type="entry name" value="RNA POLYMERASE ECF-TYPE SIGMA FACTO"/>
    <property type="match status" value="1"/>
</dbReference>
<dbReference type="CDD" id="cd06171">
    <property type="entry name" value="Sigma70_r4"/>
    <property type="match status" value="1"/>
</dbReference>
<evidence type="ECO:0000259" key="7">
    <source>
        <dbReference type="Pfam" id="PF08281"/>
    </source>
</evidence>
<feature type="region of interest" description="Disordered" evidence="5">
    <location>
        <begin position="1"/>
        <end position="21"/>
    </location>
</feature>
<dbReference type="GO" id="GO:0006352">
    <property type="term" value="P:DNA-templated transcription initiation"/>
    <property type="evidence" value="ECO:0007669"/>
    <property type="project" value="InterPro"/>
</dbReference>
<dbReference type="Gene3D" id="1.10.1740.10">
    <property type="match status" value="1"/>
</dbReference>
<dbReference type="Pfam" id="PF08281">
    <property type="entry name" value="Sigma70_r4_2"/>
    <property type="match status" value="1"/>
</dbReference>
<dbReference type="Pfam" id="PF04542">
    <property type="entry name" value="Sigma70_r2"/>
    <property type="match status" value="1"/>
</dbReference>
<dbReference type="GO" id="GO:0003677">
    <property type="term" value="F:DNA binding"/>
    <property type="evidence" value="ECO:0007669"/>
    <property type="project" value="InterPro"/>
</dbReference>
<evidence type="ECO:0000313" key="8">
    <source>
        <dbReference type="EMBL" id="OYD09006.1"/>
    </source>
</evidence>
<organism evidence="8 9">
    <name type="scientific">Paludifilum halophilum</name>
    <dbReference type="NCBI Taxonomy" id="1642702"/>
    <lineage>
        <taxon>Bacteria</taxon>
        <taxon>Bacillati</taxon>
        <taxon>Bacillota</taxon>
        <taxon>Bacilli</taxon>
        <taxon>Bacillales</taxon>
        <taxon>Thermoactinomycetaceae</taxon>
        <taxon>Paludifilum</taxon>
    </lineage>
</organism>
<comment type="similarity">
    <text evidence="1">Belongs to the sigma-70 factor family. ECF subfamily.</text>
</comment>
<dbReference type="OrthoDB" id="9785675at2"/>
<dbReference type="GO" id="GO:0016987">
    <property type="term" value="F:sigma factor activity"/>
    <property type="evidence" value="ECO:0007669"/>
    <property type="project" value="UniProtKB-KW"/>
</dbReference>
<dbReference type="InterPro" id="IPR007627">
    <property type="entry name" value="RNA_pol_sigma70_r2"/>
</dbReference>
<protein>
    <recommendedName>
        <fullName evidence="10">RNA polymerase subunit sigma-24</fullName>
    </recommendedName>
</protein>
<dbReference type="InterPro" id="IPR039425">
    <property type="entry name" value="RNA_pol_sigma-70-like"/>
</dbReference>